<sequence length="82" mass="9530">MVAILISSYLEHTSIEHWSSVDKTTTRLFVVEHRLSDSYTPRCWSAKYEAAAFPDMRRTSKFNVDRIPFLIILKHGFVDPSL</sequence>
<comment type="caution">
    <text evidence="1">The sequence shown here is derived from an EMBL/GenBank/DDBJ whole genome shotgun (WGS) entry which is preliminary data.</text>
</comment>
<dbReference type="AlphaFoldDB" id="A0AAN9KYE4"/>
<name>A0AAN9KYE4_CANGL</name>
<reference evidence="1 2" key="1">
    <citation type="submission" date="2024-01" db="EMBL/GenBank/DDBJ databases">
        <title>The genomes of 5 underutilized Papilionoideae crops provide insights into root nodulation and disease resistanc.</title>
        <authorList>
            <person name="Jiang F."/>
        </authorList>
    </citation>
    <scope>NUCLEOTIDE SEQUENCE [LARGE SCALE GENOMIC DNA]</scope>
    <source>
        <strain evidence="1">LVBAO_FW01</strain>
        <tissue evidence="1">Leaves</tissue>
    </source>
</reference>
<keyword evidence="2" id="KW-1185">Reference proteome</keyword>
<accession>A0AAN9KYE4</accession>
<gene>
    <name evidence="1" type="ORF">VNO77_28074</name>
</gene>
<evidence type="ECO:0000313" key="2">
    <source>
        <dbReference type="Proteomes" id="UP001367508"/>
    </source>
</evidence>
<proteinExistence type="predicted"/>
<dbReference type="Proteomes" id="UP001367508">
    <property type="component" value="Unassembled WGS sequence"/>
</dbReference>
<protein>
    <submittedName>
        <fullName evidence="1">Uncharacterized protein</fullName>
    </submittedName>
</protein>
<dbReference type="EMBL" id="JAYMYQ010000006">
    <property type="protein sequence ID" value="KAK7324493.1"/>
    <property type="molecule type" value="Genomic_DNA"/>
</dbReference>
<evidence type="ECO:0000313" key="1">
    <source>
        <dbReference type="EMBL" id="KAK7324493.1"/>
    </source>
</evidence>
<organism evidence="1 2">
    <name type="scientific">Canavalia gladiata</name>
    <name type="common">Sword bean</name>
    <name type="synonym">Dolichos gladiatus</name>
    <dbReference type="NCBI Taxonomy" id="3824"/>
    <lineage>
        <taxon>Eukaryota</taxon>
        <taxon>Viridiplantae</taxon>
        <taxon>Streptophyta</taxon>
        <taxon>Embryophyta</taxon>
        <taxon>Tracheophyta</taxon>
        <taxon>Spermatophyta</taxon>
        <taxon>Magnoliopsida</taxon>
        <taxon>eudicotyledons</taxon>
        <taxon>Gunneridae</taxon>
        <taxon>Pentapetalae</taxon>
        <taxon>rosids</taxon>
        <taxon>fabids</taxon>
        <taxon>Fabales</taxon>
        <taxon>Fabaceae</taxon>
        <taxon>Papilionoideae</taxon>
        <taxon>50 kb inversion clade</taxon>
        <taxon>NPAAA clade</taxon>
        <taxon>indigoferoid/millettioid clade</taxon>
        <taxon>Phaseoleae</taxon>
        <taxon>Canavalia</taxon>
    </lineage>
</organism>